<sequence length="1151" mass="130827">MAVSRRRFVKATAALTGAALVTDTLGLQGFKFVPEIKNPLEFYPNRDWEKIYRDQFRYDSSFTFLCAPNDTHNCLLRAYVRNGVIVRIGPTYGYNEARDLYGNKVSARWEPRCCQKGLALGRRFYGDRRVNGVWVRKGFFDWVRAGFPRDPHTGAPPKEYFNRGQDSWLKLSFDEAYGIVAQALFNIVQTYSGPEGAARLKAQNYDPTMLEAMHEAGTQTVKVRGGMPFLGATRIYGLARFANMLALLDAHIRNVSPDQALGGRVWDSYSWHTDLPPGHPMVTGQQTVEFDLFTAENAKLITLWGMNWICTKMPDAHWLTEARQRGAKVITIATEYQATANKADEVIIIRPGTDAAFALGVASVIINEKLYDEEYVKTFTDLPLLVRMDTLKLLRASDIIRDYQPAELTNYAKVLKPDEKPGPPLAQRVQYIPERARQAWGDFVVWDSTKNAPEVITRDHVGQFFAARGIDPALEGSFTVQTTDHQEITVRPVFDLIKEYLKEFTPPKVAEMSWAPSEAIVNLARQIAANKASTLLSHGMGPNHFFNADLKDRALFLIAALTKNIGHFGGSPGSYAGNYRVALFNGLPQYIAEDPFNIELDPTKPATVKSYAKSESAHYYNYGDRPLRVGKKLFTGKTHTPTPTKFMWFANSNSLLGNSKWGYDVIHNTLPKIEAIVVNEWWWTMSCEYADVVFGVDSWGELKYPDMCGSVTNPFVQVFPRTPLPRIFDTRSDIETYMGVAEKFAELTGDARFRDYWHFVRENRVDVYLQRICDASSSLRGYKFTDLEEQARQGTPMLKLLRTYPKIVGWEQTQESKPWYTKTGRLEFYREEDEFIEYGENLPVYREPVDATPHEPNVIVAPKTLSALKPAPPEQYGLKRDDLSTETRQVRNVIKTPEEVVRSQHPRTKDGLKFIFITPKYRHGAHTTPVDLDVLAVYFGPFGDIYRRDKRSPWVGEVYADINPQDAKELGIEDGDYIWIDADPEDRPYRGAKPSDPDYKIARLMGRARYYNGTPRGVVRMWFNMYQATHGTVNAHETRPDKLAKDPQTNYQAMFRYGGHQSCTRAWLRPTLMTDSLVRKDVFGQTIGQGFAPDIHCPVGAPKESFVKITRAEPGGADLKSLWRPAQLGYRPTYESDEMKQYLAGGFIEVT</sequence>
<reference evidence="5" key="1">
    <citation type="journal article" date="2005" name="Environ. Microbiol.">
        <title>Genetic and functional properties of uncultivated thermophilic crenarchaeotes from a subsurface gold mine as revealed by analysis of genome fragments.</title>
        <authorList>
            <person name="Nunoura T."/>
            <person name="Hirayama H."/>
            <person name="Takami H."/>
            <person name="Oida H."/>
            <person name="Nishi S."/>
            <person name="Shimamura S."/>
            <person name="Suzuki Y."/>
            <person name="Inagaki F."/>
            <person name="Takai K."/>
            <person name="Nealson K.H."/>
            <person name="Horikoshi K."/>
        </authorList>
    </citation>
    <scope>NUCLEOTIDE SEQUENCE</scope>
</reference>
<dbReference type="AlphaFoldDB" id="H5SMJ1"/>
<keyword evidence="3" id="KW-0411">Iron-sulfur</keyword>
<evidence type="ECO:0000259" key="4">
    <source>
        <dbReference type="Pfam" id="PF00384"/>
    </source>
</evidence>
<dbReference type="GO" id="GO:0016491">
    <property type="term" value="F:oxidoreductase activity"/>
    <property type="evidence" value="ECO:0007669"/>
    <property type="project" value="InterPro"/>
</dbReference>
<dbReference type="InterPro" id="IPR050612">
    <property type="entry name" value="Prok_Mopterin_Oxidored"/>
</dbReference>
<dbReference type="InterPro" id="IPR006656">
    <property type="entry name" value="Mopterin_OxRdtase"/>
</dbReference>
<protein>
    <submittedName>
        <fullName evidence="5">Nitrite oxidoreductase/nitrate reductase alpha subunit</fullName>
    </submittedName>
</protein>
<dbReference type="PANTHER" id="PTHR43742">
    <property type="entry name" value="TRIMETHYLAMINE-N-OXIDE REDUCTASE"/>
    <property type="match status" value="1"/>
</dbReference>
<evidence type="ECO:0000256" key="3">
    <source>
        <dbReference type="ARBA" id="ARBA00023014"/>
    </source>
</evidence>
<feature type="domain" description="Molybdopterin oxidoreductase" evidence="4">
    <location>
        <begin position="260"/>
        <end position="701"/>
    </location>
</feature>
<dbReference type="Gene3D" id="2.40.40.20">
    <property type="match status" value="1"/>
</dbReference>
<proteinExistence type="predicted"/>
<dbReference type="GO" id="GO:0046872">
    <property type="term" value="F:metal ion binding"/>
    <property type="evidence" value="ECO:0007669"/>
    <property type="project" value="UniProtKB-KW"/>
</dbReference>
<dbReference type="SUPFAM" id="SSF53706">
    <property type="entry name" value="Formate dehydrogenase/DMSO reductase, domains 1-3"/>
    <property type="match status" value="1"/>
</dbReference>
<dbReference type="InterPro" id="IPR009010">
    <property type="entry name" value="Asp_de-COase-like_dom_sf"/>
</dbReference>
<evidence type="ECO:0000313" key="5">
    <source>
        <dbReference type="EMBL" id="BAL57377.1"/>
    </source>
</evidence>
<gene>
    <name evidence="5" type="ORF">HGMM_F50B12C24</name>
</gene>
<organism evidence="5">
    <name type="scientific">uncultured Acetothermia bacterium</name>
    <dbReference type="NCBI Taxonomy" id="236499"/>
    <lineage>
        <taxon>Bacteria</taxon>
        <taxon>Candidatus Bipolaricaulota</taxon>
        <taxon>environmental samples</taxon>
    </lineage>
</organism>
<name>H5SMJ1_9BACT</name>
<dbReference type="EMBL" id="AP011774">
    <property type="protein sequence ID" value="BAL57377.1"/>
    <property type="molecule type" value="Genomic_DNA"/>
</dbReference>
<accession>H5SMJ1</accession>
<dbReference type="GO" id="GO:0051536">
    <property type="term" value="F:iron-sulfur cluster binding"/>
    <property type="evidence" value="ECO:0007669"/>
    <property type="project" value="UniProtKB-KW"/>
</dbReference>
<keyword evidence="2" id="KW-0408">Iron</keyword>
<reference evidence="5" key="2">
    <citation type="journal article" date="2012" name="PLoS ONE">
        <title>A Deeply Branching Thermophilic Bacterium with an Ancient Acetyl-CoA Pathway Dominates a Subsurface Ecosystem.</title>
        <authorList>
            <person name="Takami H."/>
            <person name="Noguchi H."/>
            <person name="Takaki Y."/>
            <person name="Uchiyama I."/>
            <person name="Toyoda A."/>
            <person name="Nishi S."/>
            <person name="Chee G.-J."/>
            <person name="Arai W."/>
            <person name="Nunoura T."/>
            <person name="Itoh T."/>
            <person name="Hattori M."/>
            <person name="Takai K."/>
        </authorList>
    </citation>
    <scope>NUCLEOTIDE SEQUENCE</scope>
</reference>
<dbReference type="SUPFAM" id="SSF50692">
    <property type="entry name" value="ADC-like"/>
    <property type="match status" value="1"/>
</dbReference>
<dbReference type="Gene3D" id="3.40.50.12440">
    <property type="match status" value="4"/>
</dbReference>
<keyword evidence="1" id="KW-0479">Metal-binding</keyword>
<dbReference type="PANTHER" id="PTHR43742:SF6">
    <property type="entry name" value="OXIDOREDUCTASE YYAE-RELATED"/>
    <property type="match status" value="1"/>
</dbReference>
<dbReference type="Pfam" id="PF00384">
    <property type="entry name" value="Molybdopterin"/>
    <property type="match status" value="1"/>
</dbReference>
<evidence type="ECO:0000256" key="2">
    <source>
        <dbReference type="ARBA" id="ARBA00023004"/>
    </source>
</evidence>
<dbReference type="CDD" id="cd02775">
    <property type="entry name" value="MopB_CT"/>
    <property type="match status" value="1"/>
</dbReference>
<evidence type="ECO:0000256" key="1">
    <source>
        <dbReference type="ARBA" id="ARBA00022723"/>
    </source>
</evidence>